<evidence type="ECO:0000313" key="1">
    <source>
        <dbReference type="Proteomes" id="UP000887565"/>
    </source>
</evidence>
<reference evidence="2" key="1">
    <citation type="submission" date="2022-11" db="UniProtKB">
        <authorList>
            <consortium name="WormBaseParasite"/>
        </authorList>
    </citation>
    <scope>IDENTIFICATION</scope>
</reference>
<name>A0A915JR14_ROMCU</name>
<dbReference type="AlphaFoldDB" id="A0A915JR14"/>
<dbReference type="WBParaSite" id="nRc.2.0.1.t28557-RA">
    <property type="protein sequence ID" value="nRc.2.0.1.t28557-RA"/>
    <property type="gene ID" value="nRc.2.0.1.g28557"/>
</dbReference>
<evidence type="ECO:0000313" key="2">
    <source>
        <dbReference type="WBParaSite" id="nRc.2.0.1.t28557-RA"/>
    </source>
</evidence>
<accession>A0A915JR14</accession>
<organism evidence="1 2">
    <name type="scientific">Romanomermis culicivorax</name>
    <name type="common">Nematode worm</name>
    <dbReference type="NCBI Taxonomy" id="13658"/>
    <lineage>
        <taxon>Eukaryota</taxon>
        <taxon>Metazoa</taxon>
        <taxon>Ecdysozoa</taxon>
        <taxon>Nematoda</taxon>
        <taxon>Enoplea</taxon>
        <taxon>Dorylaimia</taxon>
        <taxon>Mermithida</taxon>
        <taxon>Mermithoidea</taxon>
        <taxon>Mermithidae</taxon>
        <taxon>Romanomermis</taxon>
    </lineage>
</organism>
<proteinExistence type="predicted"/>
<protein>
    <submittedName>
        <fullName evidence="2">Uncharacterized protein</fullName>
    </submittedName>
</protein>
<keyword evidence="1" id="KW-1185">Reference proteome</keyword>
<sequence length="64" mass="7542">MLFKAMFLKHMRRKRLDNPNCIPSATGFLHIQEQQRSFIHSSTVRLRTQNEEKNGATGKKIEDR</sequence>
<dbReference type="Proteomes" id="UP000887565">
    <property type="component" value="Unplaced"/>
</dbReference>